<evidence type="ECO:0000313" key="2">
    <source>
        <dbReference type="Proteomes" id="UP000297245"/>
    </source>
</evidence>
<dbReference type="EMBL" id="ML179284">
    <property type="protein sequence ID" value="THU92252.1"/>
    <property type="molecule type" value="Genomic_DNA"/>
</dbReference>
<dbReference type="AlphaFoldDB" id="A0A4S8LRX0"/>
<proteinExistence type="predicted"/>
<sequence>MYGSRSSEDLESRSREDTLTAIFDVLFEEAHRWKTANISITRAHLQRLTTLNFPSTFPVLQFYAPSLHSLRMTNVLCAPNDVLSSLATLELRHIILSDTFLGVLENANVETLRIHNLIGPGPVPSLRHDIVCPARTLEIRSAAHGTPWEPTWLLLGSILMPNLNSLSMAGPDRNRIHTPVLFPAIELEEFLTRSLCNLISLRISLYMMSERDMVHVLEVLPFLTHLSLDDRPPFLNPWQNDLFSKIFFFRMSVPPKMIENTSDFTQDPHYPNFPILVPRLSHLEMYFDMFRDIPEEYFSWMVQSRGKSSSFTQAVSGANPVLVSGLKNLKIRVSRDEVTLVRRVFRTNGLVVNADIDHYGGILG</sequence>
<reference evidence="1 2" key="1">
    <citation type="journal article" date="2019" name="Nat. Ecol. Evol.">
        <title>Megaphylogeny resolves global patterns of mushroom evolution.</title>
        <authorList>
            <person name="Varga T."/>
            <person name="Krizsan K."/>
            <person name="Foldi C."/>
            <person name="Dima B."/>
            <person name="Sanchez-Garcia M."/>
            <person name="Sanchez-Ramirez S."/>
            <person name="Szollosi G.J."/>
            <person name="Szarkandi J.G."/>
            <person name="Papp V."/>
            <person name="Albert L."/>
            <person name="Andreopoulos W."/>
            <person name="Angelini C."/>
            <person name="Antonin V."/>
            <person name="Barry K.W."/>
            <person name="Bougher N.L."/>
            <person name="Buchanan P."/>
            <person name="Buyck B."/>
            <person name="Bense V."/>
            <person name="Catcheside P."/>
            <person name="Chovatia M."/>
            <person name="Cooper J."/>
            <person name="Damon W."/>
            <person name="Desjardin D."/>
            <person name="Finy P."/>
            <person name="Geml J."/>
            <person name="Haridas S."/>
            <person name="Hughes K."/>
            <person name="Justo A."/>
            <person name="Karasinski D."/>
            <person name="Kautmanova I."/>
            <person name="Kiss B."/>
            <person name="Kocsube S."/>
            <person name="Kotiranta H."/>
            <person name="LaButti K.M."/>
            <person name="Lechner B.E."/>
            <person name="Liimatainen K."/>
            <person name="Lipzen A."/>
            <person name="Lukacs Z."/>
            <person name="Mihaltcheva S."/>
            <person name="Morgado L.N."/>
            <person name="Niskanen T."/>
            <person name="Noordeloos M.E."/>
            <person name="Ohm R.A."/>
            <person name="Ortiz-Santana B."/>
            <person name="Ovrebo C."/>
            <person name="Racz N."/>
            <person name="Riley R."/>
            <person name="Savchenko A."/>
            <person name="Shiryaev A."/>
            <person name="Soop K."/>
            <person name="Spirin V."/>
            <person name="Szebenyi C."/>
            <person name="Tomsovsky M."/>
            <person name="Tulloss R.E."/>
            <person name="Uehling J."/>
            <person name="Grigoriev I.V."/>
            <person name="Vagvolgyi C."/>
            <person name="Papp T."/>
            <person name="Martin F.M."/>
            <person name="Miettinen O."/>
            <person name="Hibbett D.S."/>
            <person name="Nagy L.G."/>
        </authorList>
    </citation>
    <scope>NUCLEOTIDE SEQUENCE [LARGE SCALE GENOMIC DNA]</scope>
    <source>
        <strain evidence="1 2">CBS 962.96</strain>
    </source>
</reference>
<name>A0A4S8LRX0_DENBC</name>
<evidence type="ECO:0000313" key="1">
    <source>
        <dbReference type="EMBL" id="THU92252.1"/>
    </source>
</evidence>
<gene>
    <name evidence="1" type="ORF">K435DRAFT_840633</name>
</gene>
<protein>
    <recommendedName>
        <fullName evidence="3">F-box domain-containing protein</fullName>
    </recommendedName>
</protein>
<evidence type="ECO:0008006" key="3">
    <source>
        <dbReference type="Google" id="ProtNLM"/>
    </source>
</evidence>
<dbReference type="SUPFAM" id="SSF52047">
    <property type="entry name" value="RNI-like"/>
    <property type="match status" value="1"/>
</dbReference>
<keyword evidence="2" id="KW-1185">Reference proteome</keyword>
<accession>A0A4S8LRX0</accession>
<dbReference type="Proteomes" id="UP000297245">
    <property type="component" value="Unassembled WGS sequence"/>
</dbReference>
<organism evidence="1 2">
    <name type="scientific">Dendrothele bispora (strain CBS 962.96)</name>
    <dbReference type="NCBI Taxonomy" id="1314807"/>
    <lineage>
        <taxon>Eukaryota</taxon>
        <taxon>Fungi</taxon>
        <taxon>Dikarya</taxon>
        <taxon>Basidiomycota</taxon>
        <taxon>Agaricomycotina</taxon>
        <taxon>Agaricomycetes</taxon>
        <taxon>Agaricomycetidae</taxon>
        <taxon>Agaricales</taxon>
        <taxon>Agaricales incertae sedis</taxon>
        <taxon>Dendrothele</taxon>
    </lineage>
</organism>